<sequence length="655" mass="74467">MEWPPPSFPFPVFNSYDMPYTSQPYHNNQYAQAARPGQSGPFHNSSHFVVKDSHFFDQSVVEIHNHNHYYYPHTGAYVAGLLSQSSLHHAELYSQARYPQPECLDGTRKDLIRDFQSWMSGRDVRYDAVWLYGPMGVGKTAIAQTLGQWAERNKVLGAALFLSKSEDQYDSNRIIISIAFQLAVCPSLKDGPYGYRIGEQLAADGALLSKDIATQFKKLIVEPLSGLHLPQRLVIIIDGLDECLDDQEQCDILRLISRAVHSPNPPQSLPLMWMICSRPEPHIRHTVLRAFKTRCDRKEVPMDDDDIRLYINDGFTHIKDNTYPDAFDPKEVWPIVEESEKIVLSSSGLFIYASTAIKFIKDPSLASPKLQLKIFLEFIEESNQISAPTSRRTNPLKPIDALYDRILSRVHETLLSTTLRLIGISATYPQLPVLELANLLDLSQESFYAALHRVHSVVNVPLSDIAPIGYLRFFHTSFTDFLKDPARSGRFSLVMGDIHSTFAAACFKALGKTKVLYAKNLPWKTNRPNGLTIAHHVLSYAATHVWKACISVGDTGDVMPLFDVIVHFDFTRLLFVKRMIPVSGLRDFVKWLSKQQENQPHDIIKWHEVDPLLFVRSFNFLVTLINQVLYRDLVLQKAGDIALRLAMDREPYLST</sequence>
<dbReference type="Proteomes" id="UP000807342">
    <property type="component" value="Unassembled WGS sequence"/>
</dbReference>
<name>A0A9P6BYS4_9AGAR</name>
<dbReference type="PROSITE" id="PS50837">
    <property type="entry name" value="NACHT"/>
    <property type="match status" value="1"/>
</dbReference>
<evidence type="ECO:0000313" key="4">
    <source>
        <dbReference type="Proteomes" id="UP000807342"/>
    </source>
</evidence>
<dbReference type="OrthoDB" id="3262196at2759"/>
<evidence type="ECO:0000256" key="1">
    <source>
        <dbReference type="ARBA" id="ARBA00022737"/>
    </source>
</evidence>
<dbReference type="InterPro" id="IPR056884">
    <property type="entry name" value="NPHP3-like_N"/>
</dbReference>
<dbReference type="SUPFAM" id="SSF52540">
    <property type="entry name" value="P-loop containing nucleoside triphosphate hydrolases"/>
    <property type="match status" value="1"/>
</dbReference>
<dbReference type="InterPro" id="IPR007111">
    <property type="entry name" value="NACHT_NTPase"/>
</dbReference>
<organism evidence="3 4">
    <name type="scientific">Macrolepiota fuliginosa MF-IS2</name>
    <dbReference type="NCBI Taxonomy" id="1400762"/>
    <lineage>
        <taxon>Eukaryota</taxon>
        <taxon>Fungi</taxon>
        <taxon>Dikarya</taxon>
        <taxon>Basidiomycota</taxon>
        <taxon>Agaricomycotina</taxon>
        <taxon>Agaricomycetes</taxon>
        <taxon>Agaricomycetidae</taxon>
        <taxon>Agaricales</taxon>
        <taxon>Agaricineae</taxon>
        <taxon>Agaricaceae</taxon>
        <taxon>Macrolepiota</taxon>
    </lineage>
</organism>
<protein>
    <recommendedName>
        <fullName evidence="2">NACHT domain-containing protein</fullName>
    </recommendedName>
</protein>
<dbReference type="Gene3D" id="3.40.50.300">
    <property type="entry name" value="P-loop containing nucleotide triphosphate hydrolases"/>
    <property type="match status" value="1"/>
</dbReference>
<gene>
    <name evidence="3" type="ORF">P691DRAFT_805674</name>
</gene>
<dbReference type="AlphaFoldDB" id="A0A9P6BYS4"/>
<keyword evidence="4" id="KW-1185">Reference proteome</keyword>
<evidence type="ECO:0000313" key="3">
    <source>
        <dbReference type="EMBL" id="KAF9445461.1"/>
    </source>
</evidence>
<feature type="domain" description="NACHT" evidence="2">
    <location>
        <begin position="127"/>
        <end position="279"/>
    </location>
</feature>
<reference evidence="3" key="1">
    <citation type="submission" date="2020-11" db="EMBL/GenBank/DDBJ databases">
        <authorList>
            <consortium name="DOE Joint Genome Institute"/>
            <person name="Ahrendt S."/>
            <person name="Riley R."/>
            <person name="Andreopoulos W."/>
            <person name="Labutti K."/>
            <person name="Pangilinan J."/>
            <person name="Ruiz-Duenas F.J."/>
            <person name="Barrasa J.M."/>
            <person name="Sanchez-Garcia M."/>
            <person name="Camarero S."/>
            <person name="Miyauchi S."/>
            <person name="Serrano A."/>
            <person name="Linde D."/>
            <person name="Babiker R."/>
            <person name="Drula E."/>
            <person name="Ayuso-Fernandez I."/>
            <person name="Pacheco R."/>
            <person name="Padilla G."/>
            <person name="Ferreira P."/>
            <person name="Barriuso J."/>
            <person name="Kellner H."/>
            <person name="Castanera R."/>
            <person name="Alfaro M."/>
            <person name="Ramirez L."/>
            <person name="Pisabarro A.G."/>
            <person name="Kuo A."/>
            <person name="Tritt A."/>
            <person name="Lipzen A."/>
            <person name="He G."/>
            <person name="Yan M."/>
            <person name="Ng V."/>
            <person name="Cullen D."/>
            <person name="Martin F."/>
            <person name="Rosso M.-N."/>
            <person name="Henrissat B."/>
            <person name="Hibbett D."/>
            <person name="Martinez A.T."/>
            <person name="Grigoriev I.V."/>
        </authorList>
    </citation>
    <scope>NUCLEOTIDE SEQUENCE</scope>
    <source>
        <strain evidence="3">MF-IS2</strain>
    </source>
</reference>
<evidence type="ECO:0000259" key="2">
    <source>
        <dbReference type="PROSITE" id="PS50837"/>
    </source>
</evidence>
<dbReference type="PANTHER" id="PTHR10039:SF14">
    <property type="entry name" value="NACHT DOMAIN-CONTAINING PROTEIN"/>
    <property type="match status" value="1"/>
</dbReference>
<dbReference type="Pfam" id="PF24883">
    <property type="entry name" value="NPHP3_N"/>
    <property type="match status" value="1"/>
</dbReference>
<dbReference type="EMBL" id="MU151300">
    <property type="protein sequence ID" value="KAF9445461.1"/>
    <property type="molecule type" value="Genomic_DNA"/>
</dbReference>
<dbReference type="PANTHER" id="PTHR10039">
    <property type="entry name" value="AMELOGENIN"/>
    <property type="match status" value="1"/>
</dbReference>
<comment type="caution">
    <text evidence="3">The sequence shown here is derived from an EMBL/GenBank/DDBJ whole genome shotgun (WGS) entry which is preliminary data.</text>
</comment>
<dbReference type="InterPro" id="IPR027417">
    <property type="entry name" value="P-loop_NTPase"/>
</dbReference>
<accession>A0A9P6BYS4</accession>
<keyword evidence="1" id="KW-0677">Repeat</keyword>
<proteinExistence type="predicted"/>